<dbReference type="RefSeq" id="WP_343884723.1">
    <property type="nucleotide sequence ID" value="NZ_BAAAKI010000003.1"/>
</dbReference>
<evidence type="ECO:0000256" key="1">
    <source>
        <dbReference type="ARBA" id="ARBA00011028"/>
    </source>
</evidence>
<keyword evidence="7" id="KW-1185">Reference proteome</keyword>
<name>A0ABW1X4I3_9ACTN</name>
<dbReference type="InterPro" id="IPR006127">
    <property type="entry name" value="ZnuA-like"/>
</dbReference>
<accession>A0ABW1X4I3</accession>
<dbReference type="InterPro" id="IPR050492">
    <property type="entry name" value="Bact_metal-bind_prot9"/>
</dbReference>
<gene>
    <name evidence="6" type="ORF">ACFP57_08845</name>
</gene>
<comment type="similarity">
    <text evidence="1 4">Belongs to the bacterial solute-binding protein 9 family.</text>
</comment>
<evidence type="ECO:0000256" key="4">
    <source>
        <dbReference type="RuleBase" id="RU003512"/>
    </source>
</evidence>
<reference evidence="7" key="1">
    <citation type="journal article" date="2019" name="Int. J. Syst. Evol. Microbiol.">
        <title>The Global Catalogue of Microorganisms (GCM) 10K type strain sequencing project: providing services to taxonomists for standard genome sequencing and annotation.</title>
        <authorList>
            <consortium name="The Broad Institute Genomics Platform"/>
            <consortium name="The Broad Institute Genome Sequencing Center for Infectious Disease"/>
            <person name="Wu L."/>
            <person name="Ma J."/>
        </authorList>
    </citation>
    <scope>NUCLEOTIDE SEQUENCE [LARGE SCALE GENOMIC DNA]</scope>
    <source>
        <strain evidence="7">CGMCC 1.15277</strain>
    </source>
</reference>
<protein>
    <submittedName>
        <fullName evidence="6">Metal ABC transporter substrate-binding protein</fullName>
    </submittedName>
</protein>
<evidence type="ECO:0000313" key="7">
    <source>
        <dbReference type="Proteomes" id="UP001596266"/>
    </source>
</evidence>
<sequence>MKLYRRLAPIALACTLLATASACGGSQNSSGAQDASGSGLEVVASFYPLAFLTEQIAGDHASVSSLTTPGQEPHDLELSAKQVASVGQADLFVYQSDFQGAVDDAVETTSPQQVVDATGLATLLTTTEEEHDHEGEVEGADHDHGSTDPHIWLDPKNMVKIATGIEAKLAEVDPEHAPDYASNLAALTASLGRLDADFSTGLATCERTEFITSHAAFGYLAHEYGLTQIGISGLSPDEEPSPARIAEVQKLATEHGVTTIFYETLVSPDIATSIAGDLKLRTAVLDPVEGITPDSPGTNYFEVMNANLTALKTANGCQ</sequence>
<evidence type="ECO:0000313" key="6">
    <source>
        <dbReference type="EMBL" id="MFC6397082.1"/>
    </source>
</evidence>
<dbReference type="EMBL" id="JBHSUA010000018">
    <property type="protein sequence ID" value="MFC6397082.1"/>
    <property type="molecule type" value="Genomic_DNA"/>
</dbReference>
<dbReference type="PRINTS" id="PR00690">
    <property type="entry name" value="ADHESNFAMILY"/>
</dbReference>
<evidence type="ECO:0000256" key="3">
    <source>
        <dbReference type="ARBA" id="ARBA00022729"/>
    </source>
</evidence>
<dbReference type="InterPro" id="IPR006129">
    <property type="entry name" value="AdhesinB"/>
</dbReference>
<dbReference type="InterPro" id="IPR006128">
    <property type="entry name" value="Lipoprotein_PsaA-like"/>
</dbReference>
<dbReference type="Proteomes" id="UP001596266">
    <property type="component" value="Unassembled WGS sequence"/>
</dbReference>
<comment type="caution">
    <text evidence="6">The sequence shown here is derived from an EMBL/GenBank/DDBJ whole genome shotgun (WGS) entry which is preliminary data.</text>
</comment>
<dbReference type="PANTHER" id="PTHR42953:SF3">
    <property type="entry name" value="HIGH-AFFINITY ZINC UPTAKE SYSTEM PROTEIN ZNUA"/>
    <property type="match status" value="1"/>
</dbReference>
<dbReference type="PRINTS" id="PR00691">
    <property type="entry name" value="ADHESINB"/>
</dbReference>
<proteinExistence type="inferred from homology"/>
<keyword evidence="3 5" id="KW-0732">Signal</keyword>
<dbReference type="Pfam" id="PF01297">
    <property type="entry name" value="ZnuA"/>
    <property type="match status" value="1"/>
</dbReference>
<organism evidence="6 7">
    <name type="scientific">Luteococcus sanguinis</name>
    <dbReference type="NCBI Taxonomy" id="174038"/>
    <lineage>
        <taxon>Bacteria</taxon>
        <taxon>Bacillati</taxon>
        <taxon>Actinomycetota</taxon>
        <taxon>Actinomycetes</taxon>
        <taxon>Propionibacteriales</taxon>
        <taxon>Propionibacteriaceae</taxon>
        <taxon>Luteococcus</taxon>
    </lineage>
</organism>
<keyword evidence="2 4" id="KW-0813">Transport</keyword>
<dbReference type="PANTHER" id="PTHR42953">
    <property type="entry name" value="HIGH-AFFINITY ZINC UPTAKE SYSTEM PROTEIN ZNUA-RELATED"/>
    <property type="match status" value="1"/>
</dbReference>
<evidence type="ECO:0000256" key="2">
    <source>
        <dbReference type="ARBA" id="ARBA00022448"/>
    </source>
</evidence>
<dbReference type="PROSITE" id="PS51257">
    <property type="entry name" value="PROKAR_LIPOPROTEIN"/>
    <property type="match status" value="1"/>
</dbReference>
<dbReference type="Gene3D" id="3.40.50.1980">
    <property type="entry name" value="Nitrogenase molybdenum iron protein domain"/>
    <property type="match status" value="2"/>
</dbReference>
<feature type="chain" id="PRO_5047540579" evidence="5">
    <location>
        <begin position="23"/>
        <end position="318"/>
    </location>
</feature>
<evidence type="ECO:0000256" key="5">
    <source>
        <dbReference type="SAM" id="SignalP"/>
    </source>
</evidence>
<dbReference type="SUPFAM" id="SSF53807">
    <property type="entry name" value="Helical backbone' metal receptor"/>
    <property type="match status" value="1"/>
</dbReference>
<feature type="signal peptide" evidence="5">
    <location>
        <begin position="1"/>
        <end position="22"/>
    </location>
</feature>